<sequence>MKKRIFISFIAVVAFSVTSHSQSKIWTLQECVTYAIENNISIKQTELDTKTAVIDRRGAIGNFLPSLNASASHSWNIGLNQDITTGLLRNQTTQFTSAGANVGIDIYKGLQNQNTLRRANLSIVAARYQLMKMQEDVALNVANAFLQVLFNKENLKVQQQQLSINQKQYARSEELVKAGSIPRGDLLDIKATVASNNQNIIAAENALLISKLSLAQLLQLKEFENFDVADDIMVKDENNILGQTPNAIYDKAKEERTELKIARTNLEISQKNVAIAKGAFQPTLQGFYGFNSRVSYADRPLFDSMGNLIGTKSPDPFFNQFSNNKGQSFGVQLSIPIFNGFTIRNNVDRSKVNLEKSKIAVEQQDLDLQRNVFTAFADAKGALNAFESAVIAVEARQGAYDYAKEKYDVGLMNSFDFNQSQTLLTNSKSEVLRTKYDYIFKIKILEFYFGIPLIKN</sequence>
<dbReference type="GO" id="GO:0009279">
    <property type="term" value="C:cell outer membrane"/>
    <property type="evidence" value="ECO:0007669"/>
    <property type="project" value="UniProtKB-SubCell"/>
</dbReference>
<dbReference type="PANTHER" id="PTHR30026:SF20">
    <property type="entry name" value="OUTER MEMBRANE PROTEIN TOLC"/>
    <property type="match status" value="1"/>
</dbReference>
<dbReference type="Proteomes" id="UP000184036">
    <property type="component" value="Unassembled WGS sequence"/>
</dbReference>
<keyword evidence="7" id="KW-0998">Cell outer membrane</keyword>
<dbReference type="AlphaFoldDB" id="A0A1M5EZ18"/>
<evidence type="ECO:0000256" key="5">
    <source>
        <dbReference type="ARBA" id="ARBA00022692"/>
    </source>
</evidence>
<evidence type="ECO:0000256" key="2">
    <source>
        <dbReference type="ARBA" id="ARBA00007613"/>
    </source>
</evidence>
<dbReference type="PANTHER" id="PTHR30026">
    <property type="entry name" value="OUTER MEMBRANE PROTEIN TOLC"/>
    <property type="match status" value="1"/>
</dbReference>
<evidence type="ECO:0000256" key="4">
    <source>
        <dbReference type="ARBA" id="ARBA00022452"/>
    </source>
</evidence>
<keyword evidence="4" id="KW-1134">Transmembrane beta strand</keyword>
<evidence type="ECO:0000313" key="9">
    <source>
        <dbReference type="Proteomes" id="UP000184036"/>
    </source>
</evidence>
<dbReference type="OrthoDB" id="9811587at2"/>
<evidence type="ECO:0000256" key="3">
    <source>
        <dbReference type="ARBA" id="ARBA00022448"/>
    </source>
</evidence>
<evidence type="ECO:0000256" key="1">
    <source>
        <dbReference type="ARBA" id="ARBA00004442"/>
    </source>
</evidence>
<keyword evidence="9" id="KW-1185">Reference proteome</keyword>
<name>A0A1M5EZ18_9FLAO</name>
<dbReference type="Gene3D" id="1.20.1600.10">
    <property type="entry name" value="Outer membrane efflux proteins (OEP)"/>
    <property type="match status" value="1"/>
</dbReference>
<accession>A0A1M5EZ18</accession>
<dbReference type="RefSeq" id="WP_072987825.1">
    <property type="nucleotide sequence ID" value="NZ_FQWE01000002.1"/>
</dbReference>
<dbReference type="InterPro" id="IPR051906">
    <property type="entry name" value="TolC-like"/>
</dbReference>
<organism evidence="8 9">
    <name type="scientific">Flavobacterium segetis</name>
    <dbReference type="NCBI Taxonomy" id="271157"/>
    <lineage>
        <taxon>Bacteria</taxon>
        <taxon>Pseudomonadati</taxon>
        <taxon>Bacteroidota</taxon>
        <taxon>Flavobacteriia</taxon>
        <taxon>Flavobacteriales</taxon>
        <taxon>Flavobacteriaceae</taxon>
        <taxon>Flavobacterium</taxon>
    </lineage>
</organism>
<dbReference type="SUPFAM" id="SSF56954">
    <property type="entry name" value="Outer membrane efflux proteins (OEP)"/>
    <property type="match status" value="1"/>
</dbReference>
<keyword evidence="5" id="KW-0812">Transmembrane</keyword>
<keyword evidence="6" id="KW-0472">Membrane</keyword>
<reference evidence="9" key="1">
    <citation type="submission" date="2016-11" db="EMBL/GenBank/DDBJ databases">
        <authorList>
            <person name="Varghese N."/>
            <person name="Submissions S."/>
        </authorList>
    </citation>
    <scope>NUCLEOTIDE SEQUENCE [LARGE SCALE GENOMIC DNA]</scope>
    <source>
        <strain evidence="9">DSM 19741</strain>
    </source>
</reference>
<comment type="similarity">
    <text evidence="2">Belongs to the outer membrane factor (OMF) (TC 1.B.17) family.</text>
</comment>
<dbReference type="GO" id="GO:0015288">
    <property type="term" value="F:porin activity"/>
    <property type="evidence" value="ECO:0007669"/>
    <property type="project" value="TreeGrafter"/>
</dbReference>
<comment type="subcellular location">
    <subcellularLocation>
        <location evidence="1">Cell outer membrane</location>
    </subcellularLocation>
</comment>
<dbReference type="Pfam" id="PF02321">
    <property type="entry name" value="OEP"/>
    <property type="match status" value="2"/>
</dbReference>
<dbReference type="STRING" id="271157.SAMN05444396_10222"/>
<dbReference type="InterPro" id="IPR003423">
    <property type="entry name" value="OMP_efflux"/>
</dbReference>
<dbReference type="GO" id="GO:0015562">
    <property type="term" value="F:efflux transmembrane transporter activity"/>
    <property type="evidence" value="ECO:0007669"/>
    <property type="project" value="InterPro"/>
</dbReference>
<protein>
    <submittedName>
        <fullName evidence="8">Outer membrane protein</fullName>
    </submittedName>
</protein>
<evidence type="ECO:0000313" key="8">
    <source>
        <dbReference type="EMBL" id="SHF84367.1"/>
    </source>
</evidence>
<dbReference type="EMBL" id="FQWE01000002">
    <property type="protein sequence ID" value="SHF84367.1"/>
    <property type="molecule type" value="Genomic_DNA"/>
</dbReference>
<evidence type="ECO:0000256" key="6">
    <source>
        <dbReference type="ARBA" id="ARBA00023136"/>
    </source>
</evidence>
<dbReference type="GO" id="GO:1990281">
    <property type="term" value="C:efflux pump complex"/>
    <property type="evidence" value="ECO:0007669"/>
    <property type="project" value="TreeGrafter"/>
</dbReference>
<proteinExistence type="inferred from homology"/>
<evidence type="ECO:0000256" key="7">
    <source>
        <dbReference type="ARBA" id="ARBA00023237"/>
    </source>
</evidence>
<gene>
    <name evidence="8" type="ORF">SAMN05444396_10222</name>
</gene>
<keyword evidence="3" id="KW-0813">Transport</keyword>